<feature type="region of interest" description="Disordered" evidence="13">
    <location>
        <begin position="459"/>
        <end position="481"/>
    </location>
</feature>
<dbReference type="GO" id="GO:0008081">
    <property type="term" value="F:phosphoric diester hydrolase activity"/>
    <property type="evidence" value="ECO:0007669"/>
    <property type="project" value="TreeGrafter"/>
</dbReference>
<feature type="site" description="Important for catalytic activity" evidence="10">
    <location>
        <position position="269"/>
    </location>
</feature>
<dbReference type="Proteomes" id="UP000076798">
    <property type="component" value="Unassembled WGS sequence"/>
</dbReference>
<dbReference type="PROSITE" id="PS51435">
    <property type="entry name" value="AP_NUCLEASE_F1_4"/>
    <property type="match status" value="1"/>
</dbReference>
<evidence type="ECO:0000256" key="9">
    <source>
        <dbReference type="PIRSR" id="PIRSR604808-2"/>
    </source>
</evidence>
<dbReference type="InterPro" id="IPR005135">
    <property type="entry name" value="Endo/exonuclease/phosphatase"/>
</dbReference>
<dbReference type="SUPFAM" id="SSF56219">
    <property type="entry name" value="DNase I-like"/>
    <property type="match status" value="1"/>
</dbReference>
<feature type="active site" description="Proton donor/acceptor" evidence="8">
    <location>
        <position position="194"/>
    </location>
</feature>
<feature type="binding site" evidence="9">
    <location>
        <position position="196"/>
    </location>
    <ligand>
        <name>Mg(2+)</name>
        <dbReference type="ChEBI" id="CHEBI:18420"/>
        <label>1</label>
    </ligand>
</feature>
<dbReference type="PROSITE" id="PS51999">
    <property type="entry name" value="ZF_GRF"/>
    <property type="match status" value="1"/>
</dbReference>
<feature type="site" description="Interaction with DNA substrate" evidence="10">
    <location>
        <position position="295"/>
    </location>
</feature>
<feature type="active site" evidence="8">
    <location>
        <position position="154"/>
    </location>
</feature>
<keyword evidence="2 9" id="KW-0479">Metal-binding</keyword>
<feature type="binding site" evidence="9">
    <location>
        <position position="7"/>
    </location>
    <ligand>
        <name>Mg(2+)</name>
        <dbReference type="ChEBI" id="CHEBI:18420"/>
        <label>1</label>
    </ligand>
</feature>
<keyword evidence="7" id="KW-0539">Nucleus</keyword>
<organism evidence="15 16">
    <name type="scientific">Sistotremastrum suecicum HHB10207 ss-3</name>
    <dbReference type="NCBI Taxonomy" id="1314776"/>
    <lineage>
        <taxon>Eukaryota</taxon>
        <taxon>Fungi</taxon>
        <taxon>Dikarya</taxon>
        <taxon>Basidiomycota</taxon>
        <taxon>Agaricomycotina</taxon>
        <taxon>Agaricomycetes</taxon>
        <taxon>Sistotremastrales</taxon>
        <taxon>Sistotremastraceae</taxon>
        <taxon>Sistotremastrum</taxon>
    </lineage>
</organism>
<dbReference type="NCBIfam" id="TIGR00633">
    <property type="entry name" value="xth"/>
    <property type="match status" value="1"/>
</dbReference>
<evidence type="ECO:0000256" key="2">
    <source>
        <dbReference type="ARBA" id="ARBA00022723"/>
    </source>
</evidence>
<feature type="compositionally biased region" description="Polar residues" evidence="13">
    <location>
        <begin position="461"/>
        <end position="474"/>
    </location>
</feature>
<evidence type="ECO:0000256" key="6">
    <source>
        <dbReference type="ARBA" id="ARBA00022842"/>
    </source>
</evidence>
<dbReference type="CDD" id="cd09088">
    <property type="entry name" value="Ape2-like_AP-endo"/>
    <property type="match status" value="1"/>
</dbReference>
<dbReference type="Gene3D" id="3.60.10.10">
    <property type="entry name" value="Endonuclease/exonuclease/phosphatase"/>
    <property type="match status" value="1"/>
</dbReference>
<evidence type="ECO:0000256" key="3">
    <source>
        <dbReference type="ARBA" id="ARBA00022771"/>
    </source>
</evidence>
<evidence type="ECO:0000256" key="10">
    <source>
        <dbReference type="PIRSR" id="PIRSR604808-3"/>
    </source>
</evidence>
<dbReference type="AlphaFoldDB" id="A0A166HXT7"/>
<keyword evidence="12" id="KW-0227">DNA damage</keyword>
<dbReference type="Pfam" id="PF03372">
    <property type="entry name" value="Exo_endo_phos"/>
    <property type="match status" value="1"/>
</dbReference>
<gene>
    <name evidence="15" type="ORF">SISSUDRAFT_745916</name>
</gene>
<comment type="similarity">
    <text evidence="1 12">Belongs to the DNA repair enzymes AP/ExoA family.</text>
</comment>
<evidence type="ECO:0000256" key="7">
    <source>
        <dbReference type="ARBA" id="ARBA00023242"/>
    </source>
</evidence>
<dbReference type="InterPro" id="IPR010666">
    <property type="entry name" value="Znf_GRF"/>
</dbReference>
<dbReference type="GO" id="GO:0008270">
    <property type="term" value="F:zinc ion binding"/>
    <property type="evidence" value="ECO:0007669"/>
    <property type="project" value="UniProtKB-KW"/>
</dbReference>
<evidence type="ECO:0000256" key="4">
    <source>
        <dbReference type="ARBA" id="ARBA00022801"/>
    </source>
</evidence>
<feature type="region of interest" description="Disordered" evidence="13">
    <location>
        <begin position="408"/>
        <end position="432"/>
    </location>
</feature>
<dbReference type="EC" id="3.1.-.-" evidence="12"/>
<protein>
    <recommendedName>
        <fullName evidence="12">DNA-(apurinic or apyrimidinic site) endonuclease</fullName>
        <ecNumber evidence="12">3.1.-.-</ecNumber>
    </recommendedName>
</protein>
<evidence type="ECO:0000256" key="5">
    <source>
        <dbReference type="ARBA" id="ARBA00022833"/>
    </source>
</evidence>
<dbReference type="STRING" id="1314776.A0A166HXT7"/>
<evidence type="ECO:0000256" key="13">
    <source>
        <dbReference type="SAM" id="MobiDB-lite"/>
    </source>
</evidence>
<evidence type="ECO:0000256" key="11">
    <source>
        <dbReference type="PROSITE-ProRule" id="PRU01343"/>
    </source>
</evidence>
<dbReference type="OrthoDB" id="391817at2759"/>
<keyword evidence="6 9" id="KW-0460">Magnesium</keyword>
<reference evidence="15 16" key="1">
    <citation type="journal article" date="2016" name="Mol. Biol. Evol.">
        <title>Comparative Genomics of Early-Diverging Mushroom-Forming Fungi Provides Insights into the Origins of Lignocellulose Decay Capabilities.</title>
        <authorList>
            <person name="Nagy L.G."/>
            <person name="Riley R."/>
            <person name="Tritt A."/>
            <person name="Adam C."/>
            <person name="Daum C."/>
            <person name="Floudas D."/>
            <person name="Sun H."/>
            <person name="Yadav J.S."/>
            <person name="Pangilinan J."/>
            <person name="Larsson K.H."/>
            <person name="Matsuura K."/>
            <person name="Barry K."/>
            <person name="Labutti K."/>
            <person name="Kuo R."/>
            <person name="Ohm R.A."/>
            <person name="Bhattacharya S.S."/>
            <person name="Shirouzu T."/>
            <person name="Yoshinaga Y."/>
            <person name="Martin F.M."/>
            <person name="Grigoriev I.V."/>
            <person name="Hibbett D.S."/>
        </authorList>
    </citation>
    <scope>NUCLEOTIDE SEQUENCE [LARGE SCALE GENOMIC DNA]</scope>
    <source>
        <strain evidence="15 16">HHB10207 ss-3</strain>
    </source>
</reference>
<keyword evidence="9" id="KW-0464">Manganese</keyword>
<dbReference type="InterPro" id="IPR036691">
    <property type="entry name" value="Endo/exonu/phosph_ase_sf"/>
</dbReference>
<dbReference type="PANTHER" id="PTHR22748">
    <property type="entry name" value="AP ENDONUCLEASE"/>
    <property type="match status" value="1"/>
</dbReference>
<keyword evidence="3 11" id="KW-0863">Zinc-finger</keyword>
<evidence type="ECO:0000313" key="16">
    <source>
        <dbReference type="Proteomes" id="UP000076798"/>
    </source>
</evidence>
<dbReference type="PANTHER" id="PTHR22748:SF4">
    <property type="entry name" value="DNA-(APURINIC OR APYRIMIDINIC SITE) ENDONUCLEASE 2"/>
    <property type="match status" value="1"/>
</dbReference>
<evidence type="ECO:0000256" key="12">
    <source>
        <dbReference type="RuleBase" id="RU362131"/>
    </source>
</evidence>
<feature type="binding site" evidence="9">
    <location>
        <position position="194"/>
    </location>
    <ligand>
        <name>Mg(2+)</name>
        <dbReference type="ChEBI" id="CHEBI:18420"/>
        <label>1</label>
    </ligand>
</feature>
<keyword evidence="12" id="KW-0234">DNA repair</keyword>
<feature type="site" description="Transition state stabilizer" evidence="10">
    <location>
        <position position="196"/>
    </location>
</feature>
<dbReference type="EMBL" id="KV428009">
    <property type="protein sequence ID" value="KZT43183.1"/>
    <property type="molecule type" value="Genomic_DNA"/>
</dbReference>
<dbReference type="GO" id="GO:0005634">
    <property type="term" value="C:nucleus"/>
    <property type="evidence" value="ECO:0007669"/>
    <property type="project" value="TreeGrafter"/>
</dbReference>
<accession>A0A166HXT7</accession>
<dbReference type="InterPro" id="IPR004808">
    <property type="entry name" value="AP_endonuc_1"/>
</dbReference>
<evidence type="ECO:0000313" key="15">
    <source>
        <dbReference type="EMBL" id="KZT43183.1"/>
    </source>
</evidence>
<dbReference type="GO" id="GO:0006284">
    <property type="term" value="P:base-excision repair"/>
    <property type="evidence" value="ECO:0007669"/>
    <property type="project" value="TreeGrafter"/>
</dbReference>
<keyword evidence="16" id="KW-1185">Reference proteome</keyword>
<dbReference type="GO" id="GO:0003906">
    <property type="term" value="F:DNA-(apurinic or apyrimidinic site) endonuclease activity"/>
    <property type="evidence" value="ECO:0007669"/>
    <property type="project" value="TreeGrafter"/>
</dbReference>
<comment type="cofactor">
    <cofactor evidence="9 12">
        <name>Mg(2+)</name>
        <dbReference type="ChEBI" id="CHEBI:18420"/>
    </cofactor>
    <cofactor evidence="9 12">
        <name>Mn(2+)</name>
        <dbReference type="ChEBI" id="CHEBI:29035"/>
    </cofactor>
    <text evidence="9 12">Probably binds two magnesium or manganese ions per subunit.</text>
</comment>
<proteinExistence type="inferred from homology"/>
<feature type="binding site" evidence="9">
    <location>
        <position position="294"/>
    </location>
    <ligand>
        <name>Mg(2+)</name>
        <dbReference type="ChEBI" id="CHEBI:18420"/>
        <label>1</label>
    </ligand>
</feature>
<keyword evidence="5" id="KW-0862">Zinc</keyword>
<dbReference type="GO" id="GO:0008311">
    <property type="term" value="F:double-stranded DNA 3'-5' DNA exonuclease activity"/>
    <property type="evidence" value="ECO:0007669"/>
    <property type="project" value="TreeGrafter"/>
</dbReference>
<keyword evidence="4" id="KW-0378">Hydrolase</keyword>
<name>A0A166HXT7_9AGAM</name>
<feature type="active site" description="Proton acceptor" evidence="8">
    <location>
        <position position="295"/>
    </location>
</feature>
<evidence type="ECO:0000256" key="8">
    <source>
        <dbReference type="PIRSR" id="PIRSR604808-1"/>
    </source>
</evidence>
<evidence type="ECO:0000256" key="1">
    <source>
        <dbReference type="ARBA" id="ARBA00007092"/>
    </source>
</evidence>
<feature type="binding site" evidence="9">
    <location>
        <position position="42"/>
    </location>
    <ligand>
        <name>Mg(2+)</name>
        <dbReference type="ChEBI" id="CHEBI:18420"/>
        <label>1</label>
    </ligand>
</feature>
<feature type="binding site" evidence="9">
    <location>
        <position position="295"/>
    </location>
    <ligand>
        <name>Mg(2+)</name>
        <dbReference type="ChEBI" id="CHEBI:18420"/>
        <label>1</label>
    </ligand>
</feature>
<evidence type="ECO:0000259" key="14">
    <source>
        <dbReference type="PROSITE" id="PS51999"/>
    </source>
</evidence>
<feature type="domain" description="GRF-type" evidence="14">
    <location>
        <begin position="522"/>
        <end position="583"/>
    </location>
</feature>
<sequence length="598" mass="67005">MRILTWNINGIRTLPQYHPWNTLKKTSAILEGLQADIICFQEMKTTRPQLTRDIAVPDPYHAFLSFPATKGGYSGVAVYTTVIPLKAEEGLTGKLQPKPPLTSEERISPSYPAADDINLVPDEKGMVPVDFEALEAEGRALVLDFGLFVLINLYCPNEGSEERLPYKVNYHLMLEERVRKLVEDEKREVIVVGDINITAAPIDHCDGALESRASEFWEHPARAWFKKWLGPQGPMIDVVRQQWPDRKGMYTCWNTKISARESNYGTRIDYILLTRGMMPWFKGGDIQPSVKGSDHCPVYIDLHDQIELESGQILLLRDALKQDAAKDPPRLCTKYWDEFSNSQKLLSNFFGRRSEPLPLSQTPTPLLASSPVPLAQHSLEISTKGESPASLDKQPLPLTPKEEQIQVVKKRKNPNPPPKPSPRTPKKARVGQSKISTFFSQPKLGASVSETIIIDQDDESLASQPTSAPTSSQEVPGDLNHSPLDLDDLSQFSAFIANESTTSSKSKAQWSQLMAPVQPPKCDVHSEPCKQYTVNKPGPNKGKTFWLCSRPVGTGYDAGRSKRLREEVNPQYRCNFFKWSSDVKRAALRNVRSSQSEG</sequence>
<feature type="compositionally biased region" description="Pro residues" evidence="13">
    <location>
        <begin position="414"/>
        <end position="423"/>
    </location>
</feature>